<dbReference type="AlphaFoldDB" id="A0A5M5H8I7"/>
<dbReference type="RefSeq" id="WP_130060896.1">
    <property type="nucleotide sequence ID" value="NZ_RCXR01000007.1"/>
</dbReference>
<evidence type="ECO:0000313" key="2">
    <source>
        <dbReference type="Proteomes" id="UP000478493"/>
    </source>
</evidence>
<name>A0A5M5H8I7_BACOV</name>
<dbReference type="EMBL" id="VWGP01000005">
    <property type="protein sequence ID" value="KAA4538492.1"/>
    <property type="molecule type" value="Genomic_DNA"/>
</dbReference>
<dbReference type="Proteomes" id="UP000478493">
    <property type="component" value="Unassembled WGS sequence"/>
</dbReference>
<accession>A0A5M5H8I7</accession>
<organism evidence="1 2">
    <name type="scientific">Bacteroides ovatus</name>
    <dbReference type="NCBI Taxonomy" id="28116"/>
    <lineage>
        <taxon>Bacteria</taxon>
        <taxon>Pseudomonadati</taxon>
        <taxon>Bacteroidota</taxon>
        <taxon>Bacteroidia</taxon>
        <taxon>Bacteroidales</taxon>
        <taxon>Bacteroidaceae</taxon>
        <taxon>Bacteroides</taxon>
    </lineage>
</organism>
<evidence type="ECO:0000313" key="1">
    <source>
        <dbReference type="EMBL" id="KAA4538492.1"/>
    </source>
</evidence>
<comment type="caution">
    <text evidence="1">The sequence shown here is derived from an EMBL/GenBank/DDBJ whole genome shotgun (WGS) entry which is preliminary data.</text>
</comment>
<gene>
    <name evidence="1" type="ORF">F3B85_09660</name>
</gene>
<sequence length="94" mass="10775">MKNIDLYKEVVVAVSKETGVEEIDMIHSNSEEAVDARYILIHLLSQKLTDTQISSVTKLTRQSVNKIRNNFQYKIKKWSVATNLQHISNEVATE</sequence>
<reference evidence="1 2" key="1">
    <citation type="journal article" date="2019" name="Nat. Med.">
        <title>A library of human gut bacterial isolates paired with longitudinal multiomics data enables mechanistic microbiome research.</title>
        <authorList>
            <person name="Poyet M."/>
            <person name="Groussin M."/>
            <person name="Gibbons S.M."/>
            <person name="Avila-Pacheco J."/>
            <person name="Jiang X."/>
            <person name="Kearney S.M."/>
            <person name="Perrotta A.R."/>
            <person name="Berdy B."/>
            <person name="Zhao S."/>
            <person name="Lieberman T.D."/>
            <person name="Swanson P.K."/>
            <person name="Smith M."/>
            <person name="Roesemann S."/>
            <person name="Alexander J.E."/>
            <person name="Rich S.A."/>
            <person name="Livny J."/>
            <person name="Vlamakis H."/>
            <person name="Clish C."/>
            <person name="Bullock K."/>
            <person name="Deik A."/>
            <person name="Scott J."/>
            <person name="Pierce K.A."/>
            <person name="Xavier R.J."/>
            <person name="Alm E.J."/>
        </authorList>
    </citation>
    <scope>NUCLEOTIDE SEQUENCE [LARGE SCALE GENOMIC DNA]</scope>
    <source>
        <strain evidence="1 2">BIOML-A41</strain>
    </source>
</reference>
<proteinExistence type="predicted"/>
<protein>
    <submittedName>
        <fullName evidence="1">Uncharacterized protein</fullName>
    </submittedName>
</protein>